<keyword evidence="7" id="KW-0482">Metalloprotease</keyword>
<evidence type="ECO:0000256" key="2">
    <source>
        <dbReference type="ARBA" id="ARBA00007357"/>
    </source>
</evidence>
<dbReference type="InterPro" id="IPR000718">
    <property type="entry name" value="Peptidase_M13"/>
</dbReference>
<dbReference type="RefSeq" id="WP_158041453.1">
    <property type="nucleotide sequence ID" value="NZ_JACCFV010000001.1"/>
</dbReference>
<keyword evidence="4" id="KW-0479">Metal-binding</keyword>
<keyword evidence="11" id="KW-1185">Reference proteome</keyword>
<reference evidence="10 11" key="1">
    <citation type="submission" date="2019-09" db="EMBL/GenBank/DDBJ databases">
        <title>Phylogeny of genus Pseudoclavibacter and closely related genus.</title>
        <authorList>
            <person name="Li Y."/>
        </authorList>
    </citation>
    <scope>NUCLEOTIDE SEQUENCE [LARGE SCALE GENOMIC DNA]</scope>
    <source>
        <strain evidence="10 11">DSM 23821</strain>
    </source>
</reference>
<dbReference type="InterPro" id="IPR024079">
    <property type="entry name" value="MetalloPept_cat_dom_sf"/>
</dbReference>
<dbReference type="CDD" id="cd08662">
    <property type="entry name" value="M13"/>
    <property type="match status" value="1"/>
</dbReference>
<evidence type="ECO:0000313" key="10">
    <source>
        <dbReference type="EMBL" id="KAB1654537.1"/>
    </source>
</evidence>
<sequence>MAATRDEAGREALVSGIDRSEFDDSVRVQDDLFRHTNGGWLATAEIPPSLPAWGSFMKLRDEAEDAVRELLEEGAAAEPGTDARKAADAFAAFMDTAKLEELGIEPIRDDLAAALAVGSIDEFLRTLGRQEREGLGGFFQAFVYPDADDPTRYALSIEQGGLGLPDESYYREEQHAPIREAYLAHIERMFAIAELDGPAERARRVFELETAIASHHWDNVATRDAQKTHNPRTWAQLREAFDGIDLDGWRDELQAPAGAFDEIDLREPSFAEGLVGLLVAERLDEWRDWLLWRIVVGSAALLTPAISAANFEFYGKVLQGTQEQRERWKRGVAAAQGVVSDAIGREYVARHFPPTAKTRMEELVGHLLDAYRASITTLEWMTPATREKALDKLDRFVTKIGYPERWRDYTELEVAADDLVGNARRSAVFEAAYEYGKLGGPVRKDEWLMPPQTVNAYYSPGENEIVFPAAILQPPFFDAEADDAANYGAIGAVIGHEIGHGFDDQGSKYDGDGKLEDWWTDEDRAAFEERTASLIAQYDALSPVGADGEHVNGSLTIGENIGDLGGLGIAWKAYLATLDGAEPPVIDGLTGAERFFFAWAQAWRQTARPEYVKLLLQVDPHSPAEFRCNQIVRNIDAFHDTFGTSEGDGLWLAPEERVTIW</sequence>
<dbReference type="InterPro" id="IPR042089">
    <property type="entry name" value="Peptidase_M13_dom_2"/>
</dbReference>
<dbReference type="OrthoDB" id="9775677at2"/>
<keyword evidence="3" id="KW-0645">Protease</keyword>
<evidence type="ECO:0000256" key="4">
    <source>
        <dbReference type="ARBA" id="ARBA00022723"/>
    </source>
</evidence>
<dbReference type="Gene3D" id="3.40.390.10">
    <property type="entry name" value="Collagenase (Catalytic Domain)"/>
    <property type="match status" value="1"/>
</dbReference>
<evidence type="ECO:0000256" key="1">
    <source>
        <dbReference type="ARBA" id="ARBA00001947"/>
    </source>
</evidence>
<comment type="cofactor">
    <cofactor evidence="1">
        <name>Zn(2+)</name>
        <dbReference type="ChEBI" id="CHEBI:29105"/>
    </cofactor>
</comment>
<evidence type="ECO:0000256" key="3">
    <source>
        <dbReference type="ARBA" id="ARBA00022670"/>
    </source>
</evidence>
<keyword evidence="6" id="KW-0862">Zinc</keyword>
<comment type="caution">
    <text evidence="10">The sequence shown here is derived from an EMBL/GenBank/DDBJ whole genome shotgun (WGS) entry which is preliminary data.</text>
</comment>
<dbReference type="PRINTS" id="PR00786">
    <property type="entry name" value="NEPRILYSIN"/>
</dbReference>
<evidence type="ECO:0000256" key="5">
    <source>
        <dbReference type="ARBA" id="ARBA00022801"/>
    </source>
</evidence>
<protein>
    <submittedName>
        <fullName evidence="10">Peptidase M13</fullName>
    </submittedName>
</protein>
<evidence type="ECO:0000259" key="8">
    <source>
        <dbReference type="Pfam" id="PF01431"/>
    </source>
</evidence>
<dbReference type="GO" id="GO:0005886">
    <property type="term" value="C:plasma membrane"/>
    <property type="evidence" value="ECO:0007669"/>
    <property type="project" value="TreeGrafter"/>
</dbReference>
<comment type="similarity">
    <text evidence="2">Belongs to the peptidase M13 family.</text>
</comment>
<gene>
    <name evidence="10" type="ORF">F8O01_13335</name>
</gene>
<dbReference type="Gene3D" id="1.10.1380.10">
    <property type="entry name" value="Neutral endopeptidase , domain2"/>
    <property type="match status" value="1"/>
</dbReference>
<dbReference type="GO" id="GO:0016485">
    <property type="term" value="P:protein processing"/>
    <property type="evidence" value="ECO:0007669"/>
    <property type="project" value="TreeGrafter"/>
</dbReference>
<dbReference type="SUPFAM" id="SSF55486">
    <property type="entry name" value="Metalloproteases ('zincins'), catalytic domain"/>
    <property type="match status" value="1"/>
</dbReference>
<dbReference type="GO" id="GO:0004222">
    <property type="term" value="F:metalloendopeptidase activity"/>
    <property type="evidence" value="ECO:0007669"/>
    <property type="project" value="InterPro"/>
</dbReference>
<dbReference type="Pfam" id="PF01431">
    <property type="entry name" value="Peptidase_M13"/>
    <property type="match status" value="1"/>
</dbReference>
<name>A0A7J5BP68_9MICO</name>
<feature type="domain" description="Peptidase M13 C-terminal" evidence="8">
    <location>
        <begin position="455"/>
        <end position="658"/>
    </location>
</feature>
<evidence type="ECO:0000259" key="9">
    <source>
        <dbReference type="Pfam" id="PF05649"/>
    </source>
</evidence>
<dbReference type="PROSITE" id="PS51885">
    <property type="entry name" value="NEPRILYSIN"/>
    <property type="match status" value="1"/>
</dbReference>
<evidence type="ECO:0000256" key="7">
    <source>
        <dbReference type="ARBA" id="ARBA00023049"/>
    </source>
</evidence>
<dbReference type="InterPro" id="IPR018497">
    <property type="entry name" value="Peptidase_M13_C"/>
</dbReference>
<dbReference type="PANTHER" id="PTHR11733:SF167">
    <property type="entry name" value="FI17812P1-RELATED"/>
    <property type="match status" value="1"/>
</dbReference>
<dbReference type="EMBL" id="WBJZ01000018">
    <property type="protein sequence ID" value="KAB1654537.1"/>
    <property type="molecule type" value="Genomic_DNA"/>
</dbReference>
<accession>A0A7J5BP68</accession>
<evidence type="ECO:0000313" key="11">
    <source>
        <dbReference type="Proteomes" id="UP000467240"/>
    </source>
</evidence>
<dbReference type="Proteomes" id="UP000467240">
    <property type="component" value="Unassembled WGS sequence"/>
</dbReference>
<feature type="domain" description="Peptidase M13 N-terminal" evidence="9">
    <location>
        <begin position="29"/>
        <end position="403"/>
    </location>
</feature>
<dbReference type="AlphaFoldDB" id="A0A7J5BP68"/>
<proteinExistence type="inferred from homology"/>
<dbReference type="InterPro" id="IPR008753">
    <property type="entry name" value="Peptidase_M13_N"/>
</dbReference>
<organism evidence="10 11">
    <name type="scientific">Pseudoclavibacter chungangensis</name>
    <dbReference type="NCBI Taxonomy" id="587635"/>
    <lineage>
        <taxon>Bacteria</taxon>
        <taxon>Bacillati</taxon>
        <taxon>Actinomycetota</taxon>
        <taxon>Actinomycetes</taxon>
        <taxon>Micrococcales</taxon>
        <taxon>Microbacteriaceae</taxon>
        <taxon>Pseudoclavibacter</taxon>
    </lineage>
</organism>
<keyword evidence="5" id="KW-0378">Hydrolase</keyword>
<dbReference type="GO" id="GO:0046872">
    <property type="term" value="F:metal ion binding"/>
    <property type="evidence" value="ECO:0007669"/>
    <property type="project" value="UniProtKB-KW"/>
</dbReference>
<evidence type="ECO:0000256" key="6">
    <source>
        <dbReference type="ARBA" id="ARBA00022833"/>
    </source>
</evidence>
<dbReference type="Pfam" id="PF05649">
    <property type="entry name" value="Peptidase_M13_N"/>
    <property type="match status" value="1"/>
</dbReference>
<dbReference type="PANTHER" id="PTHR11733">
    <property type="entry name" value="ZINC METALLOPROTEASE FAMILY M13 NEPRILYSIN-RELATED"/>
    <property type="match status" value="1"/>
</dbReference>